<sequence length="375" mass="42259">MPISKSTEKSTRTGIYVVKESGLDYEHIRDAVIPKDENEEENTLVFELIGCDPSFANALRRILLSEVPTVAIENVYMWNNTSIIHDEVLAHRLGLIPIDVDARLFDPLEEGDDATDRNTLVFQLQVKCPSRRQAANTAAKKKKSSDKDDEELNALTETEKSVVENTNLDRAAFVAAKKVAIETPGRPYTLHLYSKDLIWMPQGDQESRFPNGIRPVHDDILIAKLRPGQEIELEAHARYGIGQDHAKYSPVATASYRLYTNVEIVEPIYDEDAEELAHLYEPGVFELIPAPKKSGKKVTVKVVNPYACTMSRNYMRNPTLNKSIRMTRVPNHFIFNVESVGMHKPAVLVAEAIKVLQQKCTALMELTKLQEQAFS</sequence>
<evidence type="ECO:0000256" key="6">
    <source>
        <dbReference type="ARBA" id="ARBA00025804"/>
    </source>
</evidence>
<dbReference type="AlphaFoldDB" id="A0A1E7FHW8"/>
<dbReference type="Proteomes" id="UP000095751">
    <property type="component" value="Unassembled WGS sequence"/>
</dbReference>
<dbReference type="InterPro" id="IPR036643">
    <property type="entry name" value="RNApol_insert_sf"/>
</dbReference>
<accession>A0A1E7FHW8</accession>
<dbReference type="GO" id="GO:0006351">
    <property type="term" value="P:DNA-templated transcription"/>
    <property type="evidence" value="ECO:0007669"/>
    <property type="project" value="InterPro"/>
</dbReference>
<dbReference type="Pfam" id="PF01000">
    <property type="entry name" value="RNA_pol_A_bac"/>
    <property type="match status" value="1"/>
</dbReference>
<dbReference type="InParanoid" id="A0A1E7FHW8"/>
<evidence type="ECO:0000313" key="9">
    <source>
        <dbReference type="EMBL" id="OEU17737.1"/>
    </source>
</evidence>
<dbReference type="SUPFAM" id="SSF55257">
    <property type="entry name" value="RBP11-like subunits of RNA polymerase"/>
    <property type="match status" value="1"/>
</dbReference>
<dbReference type="InterPro" id="IPR050518">
    <property type="entry name" value="Rpo3/RPB3_RNA_Pol_subunit"/>
</dbReference>
<organism evidence="9 10">
    <name type="scientific">Fragilariopsis cylindrus CCMP1102</name>
    <dbReference type="NCBI Taxonomy" id="635003"/>
    <lineage>
        <taxon>Eukaryota</taxon>
        <taxon>Sar</taxon>
        <taxon>Stramenopiles</taxon>
        <taxon>Ochrophyta</taxon>
        <taxon>Bacillariophyta</taxon>
        <taxon>Bacillariophyceae</taxon>
        <taxon>Bacillariophycidae</taxon>
        <taxon>Bacillariales</taxon>
        <taxon>Bacillariaceae</taxon>
        <taxon>Fragilariopsis</taxon>
    </lineage>
</organism>
<dbReference type="GO" id="GO:0003899">
    <property type="term" value="F:DNA-directed RNA polymerase activity"/>
    <property type="evidence" value="ECO:0007669"/>
    <property type="project" value="InterPro"/>
</dbReference>
<dbReference type="InterPro" id="IPR033901">
    <property type="entry name" value="RNAPI/III_AC40"/>
</dbReference>
<evidence type="ECO:0000313" key="10">
    <source>
        <dbReference type="Proteomes" id="UP000095751"/>
    </source>
</evidence>
<dbReference type="InterPro" id="IPR036603">
    <property type="entry name" value="RBP11-like"/>
</dbReference>
<dbReference type="SMART" id="SM00662">
    <property type="entry name" value="RPOLD"/>
    <property type="match status" value="1"/>
</dbReference>
<protein>
    <recommendedName>
        <fullName evidence="2">DNA-directed RNA polymerases I and III subunit RPAC1</fullName>
    </recommendedName>
</protein>
<evidence type="ECO:0000256" key="2">
    <source>
        <dbReference type="ARBA" id="ARBA00022083"/>
    </source>
</evidence>
<dbReference type="KEGG" id="fcy:FRACYDRAFT_225400"/>
<comment type="subcellular location">
    <subcellularLocation>
        <location evidence="1">Nucleus</location>
    </subcellularLocation>
</comment>
<evidence type="ECO:0000259" key="8">
    <source>
        <dbReference type="SMART" id="SM00662"/>
    </source>
</evidence>
<dbReference type="GO" id="GO:0046983">
    <property type="term" value="F:protein dimerization activity"/>
    <property type="evidence" value="ECO:0007669"/>
    <property type="project" value="InterPro"/>
</dbReference>
<dbReference type="Gene3D" id="2.170.120.12">
    <property type="entry name" value="DNA-directed RNA polymerase, insert domain"/>
    <property type="match status" value="1"/>
</dbReference>
<reference evidence="9 10" key="1">
    <citation type="submission" date="2016-09" db="EMBL/GenBank/DDBJ databases">
        <title>Extensive genetic diversity and differential bi-allelic expression allows diatom success in the polar Southern Ocean.</title>
        <authorList>
            <consortium name="DOE Joint Genome Institute"/>
            <person name="Mock T."/>
            <person name="Otillar R.P."/>
            <person name="Strauss J."/>
            <person name="Dupont C."/>
            <person name="Frickenhaus S."/>
            <person name="Maumus F."/>
            <person name="Mcmullan M."/>
            <person name="Sanges R."/>
            <person name="Schmutz J."/>
            <person name="Toseland A."/>
            <person name="Valas R."/>
            <person name="Veluchamy A."/>
            <person name="Ward B.J."/>
            <person name="Allen A."/>
            <person name="Barry K."/>
            <person name="Falciatore A."/>
            <person name="Ferrante M."/>
            <person name="Fortunato A.E."/>
            <person name="Gloeckner G."/>
            <person name="Gruber A."/>
            <person name="Hipkin R."/>
            <person name="Janech M."/>
            <person name="Kroth P."/>
            <person name="Leese F."/>
            <person name="Lindquist E."/>
            <person name="Lyon B.R."/>
            <person name="Martin J."/>
            <person name="Mayer C."/>
            <person name="Parker M."/>
            <person name="Quesneville H."/>
            <person name="Raymond J."/>
            <person name="Uhlig C."/>
            <person name="Valentin K.U."/>
            <person name="Worden A.Z."/>
            <person name="Armbrust E.V."/>
            <person name="Bowler C."/>
            <person name="Green B."/>
            <person name="Moulton V."/>
            <person name="Van Oosterhout C."/>
            <person name="Grigoriev I."/>
        </authorList>
    </citation>
    <scope>NUCLEOTIDE SEQUENCE [LARGE SCALE GENOMIC DNA]</scope>
    <source>
        <strain evidence="9 10">CCMP1102</strain>
    </source>
</reference>
<dbReference type="FunCoup" id="A0A1E7FHW8">
    <property type="interactions" value="293"/>
</dbReference>
<feature type="region of interest" description="Disordered" evidence="7">
    <location>
        <begin position="133"/>
        <end position="153"/>
    </location>
</feature>
<evidence type="ECO:0000256" key="4">
    <source>
        <dbReference type="ARBA" id="ARBA00023163"/>
    </source>
</evidence>
<dbReference type="OrthoDB" id="270173at2759"/>
<evidence type="ECO:0000256" key="5">
    <source>
        <dbReference type="ARBA" id="ARBA00023242"/>
    </source>
</evidence>
<dbReference type="PANTHER" id="PTHR11800">
    <property type="entry name" value="DNA-DIRECTED RNA POLYMERASE"/>
    <property type="match status" value="1"/>
</dbReference>
<keyword evidence="10" id="KW-1185">Reference proteome</keyword>
<name>A0A1E7FHW8_9STRA</name>
<feature type="domain" description="DNA-directed RNA polymerase RpoA/D/Rpb3-type" evidence="8">
    <location>
        <begin position="43"/>
        <end position="366"/>
    </location>
</feature>
<dbReference type="GO" id="GO:0003677">
    <property type="term" value="F:DNA binding"/>
    <property type="evidence" value="ECO:0007669"/>
    <property type="project" value="InterPro"/>
</dbReference>
<dbReference type="CDD" id="cd07032">
    <property type="entry name" value="RNAP_I_II_AC40"/>
    <property type="match status" value="1"/>
</dbReference>
<dbReference type="GO" id="GO:0005736">
    <property type="term" value="C:RNA polymerase I complex"/>
    <property type="evidence" value="ECO:0007669"/>
    <property type="project" value="TreeGrafter"/>
</dbReference>
<dbReference type="EMBL" id="KV784357">
    <property type="protein sequence ID" value="OEU17737.1"/>
    <property type="molecule type" value="Genomic_DNA"/>
</dbReference>
<dbReference type="InterPro" id="IPR001514">
    <property type="entry name" value="DNA-dir_RNA_pol_30-40kDasu_CS"/>
</dbReference>
<dbReference type="SUPFAM" id="SSF56553">
    <property type="entry name" value="Insert subdomain of RNA polymerase alpha subunit"/>
    <property type="match status" value="2"/>
</dbReference>
<keyword evidence="3" id="KW-0240">DNA-directed RNA polymerase</keyword>
<dbReference type="HAMAP" id="MF_00320">
    <property type="entry name" value="RNApol_arch_Rpo3"/>
    <property type="match status" value="1"/>
</dbReference>
<evidence type="ECO:0000256" key="1">
    <source>
        <dbReference type="ARBA" id="ARBA00004123"/>
    </source>
</evidence>
<evidence type="ECO:0000256" key="7">
    <source>
        <dbReference type="SAM" id="MobiDB-lite"/>
    </source>
</evidence>
<dbReference type="Gene3D" id="3.30.1360.10">
    <property type="entry name" value="RNA polymerase, RBP11-like subunit"/>
    <property type="match status" value="1"/>
</dbReference>
<evidence type="ECO:0000256" key="3">
    <source>
        <dbReference type="ARBA" id="ARBA00022478"/>
    </source>
</evidence>
<gene>
    <name evidence="9" type="ORF">FRACYDRAFT_225400</name>
</gene>
<dbReference type="InterPro" id="IPR011263">
    <property type="entry name" value="DNA-dir_RNA_pol_RpoA/D/Rpb3"/>
</dbReference>
<keyword evidence="4" id="KW-0804">Transcription</keyword>
<dbReference type="Pfam" id="PF01193">
    <property type="entry name" value="RNA_pol_L"/>
    <property type="match status" value="1"/>
</dbReference>
<dbReference type="GO" id="GO:0005666">
    <property type="term" value="C:RNA polymerase III complex"/>
    <property type="evidence" value="ECO:0007669"/>
    <property type="project" value="TreeGrafter"/>
</dbReference>
<dbReference type="InterPro" id="IPR011262">
    <property type="entry name" value="DNA-dir_RNA_pol_insert"/>
</dbReference>
<dbReference type="InterPro" id="IPR022842">
    <property type="entry name" value="RNAP_Rpo3/Rpb3/RPAC1"/>
</dbReference>
<dbReference type="PANTHER" id="PTHR11800:SF13">
    <property type="entry name" value="DNA-DIRECTED RNA POLYMERASES I AND III SUBUNIT RPAC1"/>
    <property type="match status" value="1"/>
</dbReference>
<proteinExistence type="inferred from homology"/>
<comment type="similarity">
    <text evidence="6">Belongs to the archaeal Rpo3/eukaryotic RPB3 RNA polymerase subunit family.</text>
</comment>
<keyword evidence="5" id="KW-0539">Nucleus</keyword>
<dbReference type="PROSITE" id="PS00446">
    <property type="entry name" value="RNA_POL_D_30KD"/>
    <property type="match status" value="1"/>
</dbReference>